<accession>A0ACB9S2F1</accession>
<proteinExistence type="predicted"/>
<keyword evidence="2" id="KW-1185">Reference proteome</keyword>
<gene>
    <name evidence="1" type="ORF">MLD38_003316</name>
</gene>
<evidence type="ECO:0000313" key="1">
    <source>
        <dbReference type="EMBL" id="KAI4385269.1"/>
    </source>
</evidence>
<comment type="caution">
    <text evidence="1">The sequence shown here is derived from an EMBL/GenBank/DDBJ whole genome shotgun (WGS) entry which is preliminary data.</text>
</comment>
<dbReference type="Proteomes" id="UP001057402">
    <property type="component" value="Chromosome 2"/>
</dbReference>
<sequence>MKSVEMAPSLRIFFPLVLLSVSFPVAVSELAFDVGQSASLQLSPGILVENSPGARPGSSMFCQRVGIHGLSRISNISMLAHSVKLKVLSKPGTLKPTKFEVCFHRNASVADCMCPEGQWEKVGKGIWSQWISPFDNKFLDLRVVGSSLEGFVVEAEEELFQYRIVLLVLGLVLLTFAPLLSKSLIFYYSSAMAVGIILVILIVLFQGMRLLPTGRRNSLAIFLYSSFIGLGSFLFRYVPRLIRSLLVEMGISEEMYNPIAIFLVTFLVLVGAWMGFWVVRKLVLTEDGLVDTGTSYLVAWSLRFLAAAMILQCSLDLIVSTEVLLLGIALSWSLKKLARLNYSSCRTYLSSIGFILMFWKHCYWKTSKSQHERGSVATPSQLSNSDSYYSTFHTTPEKRRFSDDEWRKFTKDFTKRSLEDLVSSPDFSRWAVAHADRITLAQPVNDGVSTSFTGRLRRWVAWS</sequence>
<protein>
    <submittedName>
        <fullName evidence="1">Uncharacterized protein</fullName>
    </submittedName>
</protein>
<dbReference type="EMBL" id="CM042881">
    <property type="protein sequence ID" value="KAI4385269.1"/>
    <property type="molecule type" value="Genomic_DNA"/>
</dbReference>
<reference evidence="2" key="1">
    <citation type="journal article" date="2023" name="Front. Plant Sci.">
        <title>Chromosomal-level genome assembly of Melastoma candidum provides insights into trichome evolution.</title>
        <authorList>
            <person name="Zhong Y."/>
            <person name="Wu W."/>
            <person name="Sun C."/>
            <person name="Zou P."/>
            <person name="Liu Y."/>
            <person name="Dai S."/>
            <person name="Zhou R."/>
        </authorList>
    </citation>
    <scope>NUCLEOTIDE SEQUENCE [LARGE SCALE GENOMIC DNA]</scope>
</reference>
<organism evidence="1 2">
    <name type="scientific">Melastoma candidum</name>
    <dbReference type="NCBI Taxonomy" id="119954"/>
    <lineage>
        <taxon>Eukaryota</taxon>
        <taxon>Viridiplantae</taxon>
        <taxon>Streptophyta</taxon>
        <taxon>Embryophyta</taxon>
        <taxon>Tracheophyta</taxon>
        <taxon>Spermatophyta</taxon>
        <taxon>Magnoliopsida</taxon>
        <taxon>eudicotyledons</taxon>
        <taxon>Gunneridae</taxon>
        <taxon>Pentapetalae</taxon>
        <taxon>rosids</taxon>
        <taxon>malvids</taxon>
        <taxon>Myrtales</taxon>
        <taxon>Melastomataceae</taxon>
        <taxon>Melastomatoideae</taxon>
        <taxon>Melastomateae</taxon>
        <taxon>Melastoma</taxon>
    </lineage>
</organism>
<name>A0ACB9S2F1_9MYRT</name>
<evidence type="ECO:0000313" key="2">
    <source>
        <dbReference type="Proteomes" id="UP001057402"/>
    </source>
</evidence>